<keyword evidence="2" id="KW-1185">Reference proteome</keyword>
<dbReference type="OrthoDB" id="2013972at2759"/>
<dbReference type="AlphaFoldDB" id="A0A164W5Y9"/>
<protein>
    <recommendedName>
        <fullName evidence="3">Methyltransferase domain-containing protein</fullName>
    </recommendedName>
</protein>
<evidence type="ECO:0008006" key="3">
    <source>
        <dbReference type="Google" id="ProtNLM"/>
    </source>
</evidence>
<proteinExistence type="predicted"/>
<evidence type="ECO:0000313" key="2">
    <source>
        <dbReference type="Proteomes" id="UP000076722"/>
    </source>
</evidence>
<sequence>MLSNPITPKPLRDLHGRGMNTLSEVYQLPADPVEFDRLNLQHQIWLKLMKGPVPFSDQVLDDLLRQREGYEPAILDLGRGSGIWYAKIWLSERRKLIGVFRRSIEMAERFPHAKVVGFDLVETQPP</sequence>
<accession>A0A164W5Y9</accession>
<name>A0A164W5Y9_9AGAM</name>
<dbReference type="EMBL" id="KV419403">
    <property type="protein sequence ID" value="KZS94766.1"/>
    <property type="molecule type" value="Genomic_DNA"/>
</dbReference>
<gene>
    <name evidence="1" type="ORF">SISNIDRAFT_31157</name>
</gene>
<dbReference type="Proteomes" id="UP000076722">
    <property type="component" value="Unassembled WGS sequence"/>
</dbReference>
<evidence type="ECO:0000313" key="1">
    <source>
        <dbReference type="EMBL" id="KZS94766.1"/>
    </source>
</evidence>
<reference evidence="1 2" key="1">
    <citation type="journal article" date="2016" name="Mol. Biol. Evol.">
        <title>Comparative Genomics of Early-Diverging Mushroom-Forming Fungi Provides Insights into the Origins of Lignocellulose Decay Capabilities.</title>
        <authorList>
            <person name="Nagy L.G."/>
            <person name="Riley R."/>
            <person name="Tritt A."/>
            <person name="Adam C."/>
            <person name="Daum C."/>
            <person name="Floudas D."/>
            <person name="Sun H."/>
            <person name="Yadav J.S."/>
            <person name="Pangilinan J."/>
            <person name="Larsson K.H."/>
            <person name="Matsuura K."/>
            <person name="Barry K."/>
            <person name="Labutti K."/>
            <person name="Kuo R."/>
            <person name="Ohm R.A."/>
            <person name="Bhattacharya S.S."/>
            <person name="Shirouzu T."/>
            <person name="Yoshinaga Y."/>
            <person name="Martin F.M."/>
            <person name="Grigoriev I.V."/>
            <person name="Hibbett D.S."/>
        </authorList>
    </citation>
    <scope>NUCLEOTIDE SEQUENCE [LARGE SCALE GENOMIC DNA]</scope>
    <source>
        <strain evidence="1 2">HHB9708</strain>
    </source>
</reference>
<organism evidence="1 2">
    <name type="scientific">Sistotremastrum niveocremeum HHB9708</name>
    <dbReference type="NCBI Taxonomy" id="1314777"/>
    <lineage>
        <taxon>Eukaryota</taxon>
        <taxon>Fungi</taxon>
        <taxon>Dikarya</taxon>
        <taxon>Basidiomycota</taxon>
        <taxon>Agaricomycotina</taxon>
        <taxon>Agaricomycetes</taxon>
        <taxon>Sistotremastrales</taxon>
        <taxon>Sistotremastraceae</taxon>
        <taxon>Sertulicium</taxon>
        <taxon>Sertulicium niveocremeum</taxon>
    </lineage>
</organism>